<feature type="transmembrane region" description="Helical" evidence="7">
    <location>
        <begin position="70"/>
        <end position="89"/>
    </location>
</feature>
<evidence type="ECO:0000256" key="3">
    <source>
        <dbReference type="ARBA" id="ARBA00022692"/>
    </source>
</evidence>
<proteinExistence type="predicted"/>
<dbReference type="InterPro" id="IPR050189">
    <property type="entry name" value="MFS_Efflux_Transporters"/>
</dbReference>
<evidence type="ECO:0000313" key="9">
    <source>
        <dbReference type="EMBL" id="GGN34850.1"/>
    </source>
</evidence>
<dbReference type="CDD" id="cd06174">
    <property type="entry name" value="MFS"/>
    <property type="match status" value="1"/>
</dbReference>
<feature type="region of interest" description="Disordered" evidence="6">
    <location>
        <begin position="388"/>
        <end position="415"/>
    </location>
</feature>
<name>A0ABQ2IYG8_9ACTN</name>
<protein>
    <submittedName>
        <fullName evidence="9">MFS transporter</fullName>
    </submittedName>
</protein>
<keyword evidence="2" id="KW-1003">Cell membrane</keyword>
<dbReference type="InterPro" id="IPR011701">
    <property type="entry name" value="MFS"/>
</dbReference>
<evidence type="ECO:0000256" key="1">
    <source>
        <dbReference type="ARBA" id="ARBA00004651"/>
    </source>
</evidence>
<evidence type="ECO:0000256" key="2">
    <source>
        <dbReference type="ARBA" id="ARBA00022475"/>
    </source>
</evidence>
<dbReference type="PANTHER" id="PTHR43124:SF3">
    <property type="entry name" value="CHLORAMPHENICOL EFFLUX PUMP RV0191"/>
    <property type="match status" value="1"/>
</dbReference>
<dbReference type="Pfam" id="PF07690">
    <property type="entry name" value="MFS_1"/>
    <property type="match status" value="1"/>
</dbReference>
<dbReference type="EMBL" id="BMND01000002">
    <property type="protein sequence ID" value="GGN34850.1"/>
    <property type="molecule type" value="Genomic_DNA"/>
</dbReference>
<feature type="transmembrane region" description="Helical" evidence="7">
    <location>
        <begin position="95"/>
        <end position="113"/>
    </location>
</feature>
<evidence type="ECO:0000313" key="10">
    <source>
        <dbReference type="Proteomes" id="UP000600080"/>
    </source>
</evidence>
<feature type="transmembrane region" description="Helical" evidence="7">
    <location>
        <begin position="320"/>
        <end position="336"/>
    </location>
</feature>
<dbReference type="Gene3D" id="1.20.1250.20">
    <property type="entry name" value="MFS general substrate transporter like domains"/>
    <property type="match status" value="2"/>
</dbReference>
<keyword evidence="4 7" id="KW-1133">Transmembrane helix</keyword>
<evidence type="ECO:0000259" key="8">
    <source>
        <dbReference type="PROSITE" id="PS50850"/>
    </source>
</evidence>
<gene>
    <name evidence="9" type="ORF">GCM10012285_07300</name>
</gene>
<sequence>MLVTWLAGVLAAVGLGAVSAAGSALRLSLGLSAGALAWATSSITAVGALLSIPAGWWVSRFGAERALSCGLLVMSVAAAGNAAAGSWGLLLGSRLAEGVGYLLVFVAGPVVLTRVTEGGFRSAALALWGTCVPTGLAVAAAVGGALASWCSWHQWLTVTALGPLVMAGVLIAVLPRLPRTVVPCARRAAGDWNGALRLGVAYGCLCLVGVAVVMVLPPFLTEFRQATPAVAGTVMAVVCLGSAFGGLAASWLLRRGLAVAALAPLGIVMPVACLPAFSAAFPLAVSGGAATLVLVVDGLLISAVFAALPTSVSRPEQIDVANGILNQIGSVGTLLGPPVFGLLIATAGFGAVAAATLFFGGVGTILLLTTARTSARARAAAVLRTFDAPESGEPAGGPELLGDGDGRQQPHCTGP</sequence>
<feature type="transmembrane region" description="Helical" evidence="7">
    <location>
        <begin position="283"/>
        <end position="308"/>
    </location>
</feature>
<dbReference type="InterPro" id="IPR020846">
    <property type="entry name" value="MFS_dom"/>
</dbReference>
<dbReference type="GeneID" id="301546615"/>
<evidence type="ECO:0000256" key="5">
    <source>
        <dbReference type="ARBA" id="ARBA00023136"/>
    </source>
</evidence>
<evidence type="ECO:0000256" key="7">
    <source>
        <dbReference type="SAM" id="Phobius"/>
    </source>
</evidence>
<accession>A0ABQ2IYG8</accession>
<keyword evidence="10" id="KW-1185">Reference proteome</keyword>
<evidence type="ECO:0000256" key="4">
    <source>
        <dbReference type="ARBA" id="ARBA00022989"/>
    </source>
</evidence>
<feature type="transmembrane region" description="Helical" evidence="7">
    <location>
        <begin position="342"/>
        <end position="368"/>
    </location>
</feature>
<comment type="caution">
    <text evidence="9">The sequence shown here is derived from an EMBL/GenBank/DDBJ whole genome shotgun (WGS) entry which is preliminary data.</text>
</comment>
<dbReference type="RefSeq" id="WP_189096025.1">
    <property type="nucleotide sequence ID" value="NZ_BMND01000002.1"/>
</dbReference>
<reference evidence="10" key="1">
    <citation type="journal article" date="2019" name="Int. J. Syst. Evol. Microbiol.">
        <title>The Global Catalogue of Microorganisms (GCM) 10K type strain sequencing project: providing services to taxonomists for standard genome sequencing and annotation.</title>
        <authorList>
            <consortium name="The Broad Institute Genomics Platform"/>
            <consortium name="The Broad Institute Genome Sequencing Center for Infectious Disease"/>
            <person name="Wu L."/>
            <person name="Ma J."/>
        </authorList>
    </citation>
    <scope>NUCLEOTIDE SEQUENCE [LARGE SCALE GENOMIC DNA]</scope>
    <source>
        <strain evidence="10">CGMCC 4.7323</strain>
    </source>
</reference>
<feature type="transmembrane region" description="Helical" evidence="7">
    <location>
        <begin position="36"/>
        <end position="58"/>
    </location>
</feature>
<feature type="domain" description="Major facilitator superfamily (MFS) profile" evidence="8">
    <location>
        <begin position="1"/>
        <end position="378"/>
    </location>
</feature>
<feature type="transmembrane region" description="Helical" evidence="7">
    <location>
        <begin position="229"/>
        <end position="249"/>
    </location>
</feature>
<dbReference type="Proteomes" id="UP000600080">
    <property type="component" value="Unassembled WGS sequence"/>
</dbReference>
<feature type="transmembrane region" description="Helical" evidence="7">
    <location>
        <begin position="155"/>
        <end position="174"/>
    </location>
</feature>
<comment type="subcellular location">
    <subcellularLocation>
        <location evidence="1">Cell membrane</location>
        <topology evidence="1">Multi-pass membrane protein</topology>
    </subcellularLocation>
</comment>
<feature type="transmembrane region" description="Helical" evidence="7">
    <location>
        <begin position="125"/>
        <end position="149"/>
    </location>
</feature>
<dbReference type="PROSITE" id="PS50850">
    <property type="entry name" value="MFS"/>
    <property type="match status" value="1"/>
</dbReference>
<dbReference type="PANTHER" id="PTHR43124">
    <property type="entry name" value="PURINE EFFLUX PUMP PBUE"/>
    <property type="match status" value="1"/>
</dbReference>
<organism evidence="9 10">
    <name type="scientific">Streptomyces kronopolitis</name>
    <dbReference type="NCBI Taxonomy" id="1612435"/>
    <lineage>
        <taxon>Bacteria</taxon>
        <taxon>Bacillati</taxon>
        <taxon>Actinomycetota</taxon>
        <taxon>Actinomycetes</taxon>
        <taxon>Kitasatosporales</taxon>
        <taxon>Streptomycetaceae</taxon>
        <taxon>Streptomyces</taxon>
    </lineage>
</organism>
<feature type="transmembrane region" description="Helical" evidence="7">
    <location>
        <begin position="256"/>
        <end position="277"/>
    </location>
</feature>
<keyword evidence="5 7" id="KW-0472">Membrane</keyword>
<evidence type="ECO:0000256" key="6">
    <source>
        <dbReference type="SAM" id="MobiDB-lite"/>
    </source>
</evidence>
<dbReference type="InterPro" id="IPR036259">
    <property type="entry name" value="MFS_trans_sf"/>
</dbReference>
<keyword evidence="3 7" id="KW-0812">Transmembrane</keyword>
<dbReference type="SUPFAM" id="SSF103473">
    <property type="entry name" value="MFS general substrate transporter"/>
    <property type="match status" value="1"/>
</dbReference>
<feature type="transmembrane region" description="Helical" evidence="7">
    <location>
        <begin position="195"/>
        <end position="217"/>
    </location>
</feature>